<sequence length="97" mass="10361">MAGLLGGVVGMIPLWFAGPAYLLPLGIVWGVVLGVLMRWIPSCTGKSLLAGFVFGLACGALYQLATIHAVDSVGLQLFGFYGLVAMVVARFYVRRVW</sequence>
<organism evidence="2 3">
    <name type="scientific">Corynebacterium aquilae DSM 44791</name>
    <dbReference type="NCBI Taxonomy" id="1431546"/>
    <lineage>
        <taxon>Bacteria</taxon>
        <taxon>Bacillati</taxon>
        <taxon>Actinomycetota</taxon>
        <taxon>Actinomycetes</taxon>
        <taxon>Mycobacteriales</taxon>
        <taxon>Corynebacteriaceae</taxon>
        <taxon>Corynebacterium</taxon>
    </lineage>
</organism>
<evidence type="ECO:0000256" key="1">
    <source>
        <dbReference type="SAM" id="Phobius"/>
    </source>
</evidence>
<gene>
    <name evidence="2" type="ORF">CAQU_01820</name>
</gene>
<dbReference type="Proteomes" id="UP000185478">
    <property type="component" value="Chromosome"/>
</dbReference>
<keyword evidence="3" id="KW-1185">Reference proteome</keyword>
<proteinExistence type="predicted"/>
<dbReference type="EMBL" id="CP009245">
    <property type="protein sequence ID" value="APT84014.1"/>
    <property type="molecule type" value="Genomic_DNA"/>
</dbReference>
<keyword evidence="1" id="KW-0812">Transmembrane</keyword>
<accession>A0A1L7CDW9</accession>
<evidence type="ECO:0000313" key="2">
    <source>
        <dbReference type="EMBL" id="APT84014.1"/>
    </source>
</evidence>
<dbReference type="KEGG" id="caqu:CAQU_01820"/>
<dbReference type="AlphaFoldDB" id="A0A1L7CDW9"/>
<protein>
    <submittedName>
        <fullName evidence="2">Uncharacterized protein</fullName>
    </submittedName>
</protein>
<keyword evidence="1" id="KW-0472">Membrane</keyword>
<feature type="transmembrane region" description="Helical" evidence="1">
    <location>
        <begin position="48"/>
        <end position="67"/>
    </location>
</feature>
<name>A0A1L7CDW9_9CORY</name>
<evidence type="ECO:0000313" key="3">
    <source>
        <dbReference type="Proteomes" id="UP000185478"/>
    </source>
</evidence>
<reference evidence="2 3" key="1">
    <citation type="submission" date="2014-08" db="EMBL/GenBank/DDBJ databases">
        <title>Complete genome sequence of Corynebacterium aquilae S-613T(T) (=DSM 44791(T)), isolated from the choana of a healthy golden eagle.</title>
        <authorList>
            <person name="Ruckert C."/>
            <person name="Albersmeier A."/>
            <person name="Winkler A."/>
            <person name="Kalinowski J."/>
        </authorList>
    </citation>
    <scope>NUCLEOTIDE SEQUENCE [LARGE SCALE GENOMIC DNA]</scope>
    <source>
        <strain evidence="2 3">S-613</strain>
    </source>
</reference>
<feature type="transmembrane region" description="Helical" evidence="1">
    <location>
        <begin position="73"/>
        <end position="93"/>
    </location>
</feature>
<keyword evidence="1" id="KW-1133">Transmembrane helix</keyword>
<feature type="transmembrane region" description="Helical" evidence="1">
    <location>
        <begin position="12"/>
        <end position="36"/>
    </location>
</feature>